<protein>
    <recommendedName>
        <fullName evidence="1">D-inositol 3-phosphate glycosyltransferase</fullName>
    </recommendedName>
</protein>
<dbReference type="Pfam" id="PF13692">
    <property type="entry name" value="Glyco_trans_1_4"/>
    <property type="match status" value="1"/>
</dbReference>
<sequence>MVPATRRPRVLLVTPGPLDGRDGTDIALASAVAEVMTEADFVWFARRPRRSGPSPVVGGRPVPVYSRDGLAHGRQRLQVALRSVPLARGADLAHVVMTIGPGYPRFSRVWPRLIGGTPVLHTVPGVAEPDLLHRARPLGTTVALSDVTARQLGGAGFGDVAVVLPMIRLDRWPLVPRPVDGPPTVLVTGHHDPLGGASDAIRAAAVAVRAGARMRLLLALRGRPGQDVPALERGLRERAAREGLFGTDVLGRVDDVQGLLAASDVLLFLPRDLGGKADIPLTVLEALATGRPVILSDLPEFAVLRDAVLRTPPGDAHRAGHLLRQLLDRPWWWQSLAEQGRATVRRDFTPERFRARYAALYRRLLP</sequence>
<dbReference type="Proteomes" id="UP001052739">
    <property type="component" value="Unassembled WGS sequence"/>
</dbReference>
<evidence type="ECO:0000313" key="2">
    <source>
        <dbReference type="EMBL" id="GHI24905.1"/>
    </source>
</evidence>
<comment type="caution">
    <text evidence="2">The sequence shown here is derived from an EMBL/GenBank/DDBJ whole genome shotgun (WGS) entry which is preliminary data.</text>
</comment>
<keyword evidence="3" id="KW-1185">Reference proteome</keyword>
<evidence type="ECO:0000256" key="1">
    <source>
        <dbReference type="ARBA" id="ARBA00021292"/>
    </source>
</evidence>
<dbReference type="SUPFAM" id="SSF53756">
    <property type="entry name" value="UDP-Glycosyltransferase/glycogen phosphorylase"/>
    <property type="match status" value="1"/>
</dbReference>
<dbReference type="GeneID" id="94007146"/>
<gene>
    <name evidence="2" type="ORF">Shyd_62760</name>
</gene>
<organism evidence="2 3">
    <name type="scientific">Streptomyces hydrogenans</name>
    <dbReference type="NCBI Taxonomy" id="1873719"/>
    <lineage>
        <taxon>Bacteria</taxon>
        <taxon>Bacillati</taxon>
        <taxon>Actinomycetota</taxon>
        <taxon>Actinomycetes</taxon>
        <taxon>Kitasatosporales</taxon>
        <taxon>Streptomycetaceae</taxon>
        <taxon>Streptomyces</taxon>
    </lineage>
</organism>
<dbReference type="EMBL" id="BNDW01000068">
    <property type="protein sequence ID" value="GHI24905.1"/>
    <property type="molecule type" value="Genomic_DNA"/>
</dbReference>
<dbReference type="PANTHER" id="PTHR12526">
    <property type="entry name" value="GLYCOSYLTRANSFERASE"/>
    <property type="match status" value="1"/>
</dbReference>
<proteinExistence type="predicted"/>
<evidence type="ECO:0000313" key="3">
    <source>
        <dbReference type="Proteomes" id="UP001052739"/>
    </source>
</evidence>
<dbReference type="PANTHER" id="PTHR12526:SF636">
    <property type="entry name" value="BLL3647 PROTEIN"/>
    <property type="match status" value="1"/>
</dbReference>
<reference evidence="2" key="1">
    <citation type="submission" date="2024-05" db="EMBL/GenBank/DDBJ databases">
        <title>Whole genome shotgun sequence of Streptomyces hydrogenans NBRC 13475.</title>
        <authorList>
            <person name="Komaki H."/>
            <person name="Tamura T."/>
        </authorList>
    </citation>
    <scope>NUCLEOTIDE SEQUENCE</scope>
    <source>
        <strain evidence="2">NBRC 13475</strain>
    </source>
</reference>
<accession>A0ABQ3PIR3</accession>
<dbReference type="Gene3D" id="3.40.50.2000">
    <property type="entry name" value="Glycogen Phosphorylase B"/>
    <property type="match status" value="2"/>
</dbReference>
<name>A0ABQ3PIR3_9ACTN</name>
<dbReference type="RefSeq" id="WP_190221231.1">
    <property type="nucleotide sequence ID" value="NZ_BNBS01000001.1"/>
</dbReference>